<comment type="caution">
    <text evidence="1">The sequence shown here is derived from an EMBL/GenBank/DDBJ whole genome shotgun (WGS) entry which is preliminary data.</text>
</comment>
<name>A0ACC0L6X2_RHOML</name>
<proteinExistence type="predicted"/>
<accession>A0ACC0L6X2</accession>
<protein>
    <submittedName>
        <fullName evidence="1">Uncharacterized protein</fullName>
    </submittedName>
</protein>
<gene>
    <name evidence="1" type="ORF">RHMOL_Rhmol13G0123400</name>
</gene>
<reference evidence="1" key="1">
    <citation type="submission" date="2022-02" db="EMBL/GenBank/DDBJ databases">
        <title>Plant Genome Project.</title>
        <authorList>
            <person name="Zhang R.-G."/>
        </authorList>
    </citation>
    <scope>NUCLEOTIDE SEQUENCE</scope>
    <source>
        <strain evidence="1">AT1</strain>
    </source>
</reference>
<dbReference type="Proteomes" id="UP001062846">
    <property type="component" value="Chromosome 13"/>
</dbReference>
<sequence length="85" mass="9611">MAQVLVATNVFDGIDEWINIEIEGKNYRVKVMEDPCDQPFEAEKQIPRDSLDSSQQEEGDSKDDDDLDDYVSNHDTGTDMSGKIN</sequence>
<dbReference type="EMBL" id="CM046400">
    <property type="protein sequence ID" value="KAI8524102.1"/>
    <property type="molecule type" value="Genomic_DNA"/>
</dbReference>
<keyword evidence="2" id="KW-1185">Reference proteome</keyword>
<organism evidence="1 2">
    <name type="scientific">Rhododendron molle</name>
    <name type="common">Chinese azalea</name>
    <name type="synonym">Azalea mollis</name>
    <dbReference type="NCBI Taxonomy" id="49168"/>
    <lineage>
        <taxon>Eukaryota</taxon>
        <taxon>Viridiplantae</taxon>
        <taxon>Streptophyta</taxon>
        <taxon>Embryophyta</taxon>
        <taxon>Tracheophyta</taxon>
        <taxon>Spermatophyta</taxon>
        <taxon>Magnoliopsida</taxon>
        <taxon>eudicotyledons</taxon>
        <taxon>Gunneridae</taxon>
        <taxon>Pentapetalae</taxon>
        <taxon>asterids</taxon>
        <taxon>Ericales</taxon>
        <taxon>Ericaceae</taxon>
        <taxon>Ericoideae</taxon>
        <taxon>Rhodoreae</taxon>
        <taxon>Rhododendron</taxon>
    </lineage>
</organism>
<evidence type="ECO:0000313" key="1">
    <source>
        <dbReference type="EMBL" id="KAI8524102.1"/>
    </source>
</evidence>
<evidence type="ECO:0000313" key="2">
    <source>
        <dbReference type="Proteomes" id="UP001062846"/>
    </source>
</evidence>